<feature type="chain" id="PRO_5036788489" evidence="1">
    <location>
        <begin position="23"/>
        <end position="89"/>
    </location>
</feature>
<reference evidence="3" key="1">
    <citation type="submission" date="2022-11" db="UniProtKB">
        <authorList>
            <consortium name="WormBaseParasite"/>
        </authorList>
    </citation>
    <scope>IDENTIFICATION</scope>
</reference>
<protein>
    <submittedName>
        <fullName evidence="3">Uncharacterized protein</fullName>
    </submittedName>
</protein>
<keyword evidence="1" id="KW-0732">Signal</keyword>
<dbReference type="Proteomes" id="UP000887565">
    <property type="component" value="Unplaced"/>
</dbReference>
<keyword evidence="2" id="KW-1185">Reference proteome</keyword>
<evidence type="ECO:0000256" key="1">
    <source>
        <dbReference type="SAM" id="SignalP"/>
    </source>
</evidence>
<dbReference type="WBParaSite" id="nRc.2.0.1.t02610-RA">
    <property type="protein sequence ID" value="nRc.2.0.1.t02610-RA"/>
    <property type="gene ID" value="nRc.2.0.1.g02610"/>
</dbReference>
<sequence length="89" mass="9616">MPAMSKLVRKALLALVSNAAKAAVVFDSFKGAVSRLITSSDLIFIIKSVYHGTTNEKLLNEPLDSILSEQDLNGSSGSCEIIFAELDDW</sequence>
<evidence type="ECO:0000313" key="3">
    <source>
        <dbReference type="WBParaSite" id="nRc.2.0.1.t02610-RA"/>
    </source>
</evidence>
<organism evidence="2 3">
    <name type="scientific">Romanomermis culicivorax</name>
    <name type="common">Nematode worm</name>
    <dbReference type="NCBI Taxonomy" id="13658"/>
    <lineage>
        <taxon>Eukaryota</taxon>
        <taxon>Metazoa</taxon>
        <taxon>Ecdysozoa</taxon>
        <taxon>Nematoda</taxon>
        <taxon>Enoplea</taxon>
        <taxon>Dorylaimia</taxon>
        <taxon>Mermithida</taxon>
        <taxon>Mermithoidea</taxon>
        <taxon>Mermithidae</taxon>
        <taxon>Romanomermis</taxon>
    </lineage>
</organism>
<feature type="signal peptide" evidence="1">
    <location>
        <begin position="1"/>
        <end position="22"/>
    </location>
</feature>
<accession>A0A915HM93</accession>
<name>A0A915HM93_ROMCU</name>
<evidence type="ECO:0000313" key="2">
    <source>
        <dbReference type="Proteomes" id="UP000887565"/>
    </source>
</evidence>
<dbReference type="Gene3D" id="3.10.580.10">
    <property type="entry name" value="CBS-domain"/>
    <property type="match status" value="1"/>
</dbReference>
<dbReference type="InterPro" id="IPR046342">
    <property type="entry name" value="CBS_dom_sf"/>
</dbReference>
<proteinExistence type="predicted"/>
<dbReference type="AlphaFoldDB" id="A0A915HM93"/>